<keyword evidence="5 6" id="KW-0408">Iron</keyword>
<dbReference type="RefSeq" id="WP_092065819.1">
    <property type="nucleotide sequence ID" value="NZ_FOJU01000004.1"/>
</dbReference>
<evidence type="ECO:0000256" key="6">
    <source>
        <dbReference type="PROSITE-ProRule" id="PRU00433"/>
    </source>
</evidence>
<keyword evidence="3 6" id="KW-0479">Metal-binding</keyword>
<feature type="chain" id="PRO_5011629377" evidence="7">
    <location>
        <begin position="21"/>
        <end position="183"/>
    </location>
</feature>
<name>A0A1I0Y2L3_9RHOB</name>
<reference evidence="9 10" key="1">
    <citation type="submission" date="2016-10" db="EMBL/GenBank/DDBJ databases">
        <authorList>
            <person name="de Groot N.N."/>
        </authorList>
    </citation>
    <scope>NUCLEOTIDE SEQUENCE [LARGE SCALE GENOMIC DNA]</scope>
    <source>
        <strain evidence="9 10">DSM 29316</strain>
    </source>
</reference>
<keyword evidence="7" id="KW-0732">Signal</keyword>
<dbReference type="Gene3D" id="1.10.760.10">
    <property type="entry name" value="Cytochrome c-like domain"/>
    <property type="match status" value="2"/>
</dbReference>
<dbReference type="OrthoDB" id="9808603at2"/>
<dbReference type="GO" id="GO:0046872">
    <property type="term" value="F:metal ion binding"/>
    <property type="evidence" value="ECO:0007669"/>
    <property type="project" value="UniProtKB-KW"/>
</dbReference>
<dbReference type="AlphaFoldDB" id="A0A1I0Y2L3"/>
<evidence type="ECO:0000256" key="1">
    <source>
        <dbReference type="ARBA" id="ARBA00022448"/>
    </source>
</evidence>
<evidence type="ECO:0000259" key="8">
    <source>
        <dbReference type="PROSITE" id="PS51007"/>
    </source>
</evidence>
<keyword evidence="10" id="KW-1185">Reference proteome</keyword>
<dbReference type="STRING" id="871651.SAMN05421688_2732"/>
<evidence type="ECO:0000256" key="7">
    <source>
        <dbReference type="SAM" id="SignalP"/>
    </source>
</evidence>
<dbReference type="GO" id="GO:0009055">
    <property type="term" value="F:electron transfer activity"/>
    <property type="evidence" value="ECO:0007669"/>
    <property type="project" value="InterPro"/>
</dbReference>
<evidence type="ECO:0000256" key="2">
    <source>
        <dbReference type="ARBA" id="ARBA00022617"/>
    </source>
</evidence>
<sequence>MRRVLGIVLGGLLLAGPLPAQEAGRKVAGQCRTCHGLDGIAAIPIAPNIGGEPAAYLQAQLLAFKTGAREHEMMSVVAAGLSEQQIADVADWYAAQNVTATLTAPEEDAPELCTACHGVDGIAVAEDAPNLAGEPNIYIVTQLKAFRIGKREHAVMSEIAKGLSDAEMRAVADWYAAIDLTAE</sequence>
<evidence type="ECO:0000256" key="4">
    <source>
        <dbReference type="ARBA" id="ARBA00022982"/>
    </source>
</evidence>
<dbReference type="PANTHER" id="PTHR33751">
    <property type="entry name" value="CBB3-TYPE CYTOCHROME C OXIDASE SUBUNIT FIXP"/>
    <property type="match status" value="1"/>
</dbReference>
<evidence type="ECO:0000313" key="9">
    <source>
        <dbReference type="EMBL" id="SFB07117.1"/>
    </source>
</evidence>
<evidence type="ECO:0000313" key="10">
    <source>
        <dbReference type="Proteomes" id="UP000198796"/>
    </source>
</evidence>
<proteinExistence type="predicted"/>
<organism evidence="9 10">
    <name type="scientific">Poseidonocella pacifica</name>
    <dbReference type="NCBI Taxonomy" id="871651"/>
    <lineage>
        <taxon>Bacteria</taxon>
        <taxon>Pseudomonadati</taxon>
        <taxon>Pseudomonadota</taxon>
        <taxon>Alphaproteobacteria</taxon>
        <taxon>Rhodobacterales</taxon>
        <taxon>Roseobacteraceae</taxon>
        <taxon>Poseidonocella</taxon>
    </lineage>
</organism>
<dbReference type="Pfam" id="PF00034">
    <property type="entry name" value="Cytochrom_C"/>
    <property type="match status" value="2"/>
</dbReference>
<dbReference type="InterPro" id="IPR009056">
    <property type="entry name" value="Cyt_c-like_dom"/>
</dbReference>
<evidence type="ECO:0000256" key="3">
    <source>
        <dbReference type="ARBA" id="ARBA00022723"/>
    </source>
</evidence>
<evidence type="ECO:0000256" key="5">
    <source>
        <dbReference type="ARBA" id="ARBA00023004"/>
    </source>
</evidence>
<feature type="domain" description="Cytochrome c" evidence="8">
    <location>
        <begin position="19"/>
        <end position="97"/>
    </location>
</feature>
<dbReference type="EMBL" id="FOJU01000004">
    <property type="protein sequence ID" value="SFB07117.1"/>
    <property type="molecule type" value="Genomic_DNA"/>
</dbReference>
<feature type="signal peptide" evidence="7">
    <location>
        <begin position="1"/>
        <end position="20"/>
    </location>
</feature>
<accession>A0A1I0Y2L3</accession>
<protein>
    <submittedName>
        <fullName evidence="9">Cytochrome c553</fullName>
    </submittedName>
</protein>
<dbReference type="InterPro" id="IPR036909">
    <property type="entry name" value="Cyt_c-like_dom_sf"/>
</dbReference>
<dbReference type="PROSITE" id="PS51007">
    <property type="entry name" value="CYTC"/>
    <property type="match status" value="2"/>
</dbReference>
<dbReference type="GO" id="GO:0020037">
    <property type="term" value="F:heme binding"/>
    <property type="evidence" value="ECO:0007669"/>
    <property type="project" value="InterPro"/>
</dbReference>
<dbReference type="Proteomes" id="UP000198796">
    <property type="component" value="Unassembled WGS sequence"/>
</dbReference>
<feature type="domain" description="Cytochrome c" evidence="8">
    <location>
        <begin position="90"/>
        <end position="179"/>
    </location>
</feature>
<dbReference type="SUPFAM" id="SSF46626">
    <property type="entry name" value="Cytochrome c"/>
    <property type="match status" value="2"/>
</dbReference>
<keyword evidence="1" id="KW-0813">Transport</keyword>
<dbReference type="PANTHER" id="PTHR33751:SF9">
    <property type="entry name" value="CYTOCHROME C4"/>
    <property type="match status" value="1"/>
</dbReference>
<keyword evidence="2 6" id="KW-0349">Heme</keyword>
<gene>
    <name evidence="9" type="ORF">SAMN05421688_2732</name>
</gene>
<keyword evidence="4" id="KW-0249">Electron transport</keyword>
<dbReference type="InterPro" id="IPR050597">
    <property type="entry name" value="Cytochrome_c_Oxidase_Subunit"/>
</dbReference>